<evidence type="ECO:0000313" key="1">
    <source>
        <dbReference type="EMBL" id="MED6150255.1"/>
    </source>
</evidence>
<comment type="caution">
    <text evidence="1">The sequence shown here is derived from an EMBL/GenBank/DDBJ whole genome shotgun (WGS) entry which is preliminary data.</text>
</comment>
<sequence>MRGEVRRQWRWCISEKGWFVQVRGWIGAVMLGKCGSGDDAWAPRRQFWAPGHYCKCGGEGGGADGWISTSPPKYCFNRWQFTTNFVPSLSFWISACPYGETFKIVNGPDHLDFNFPGNNLSLELNNSTF</sequence>
<proteinExistence type="predicted"/>
<accession>A0ABU6TN68</accession>
<dbReference type="Proteomes" id="UP001341840">
    <property type="component" value="Unassembled WGS sequence"/>
</dbReference>
<protein>
    <submittedName>
        <fullName evidence="1">Uncharacterized protein</fullName>
    </submittedName>
</protein>
<name>A0ABU6TN68_9FABA</name>
<keyword evidence="2" id="KW-1185">Reference proteome</keyword>
<organism evidence="1 2">
    <name type="scientific">Stylosanthes scabra</name>
    <dbReference type="NCBI Taxonomy" id="79078"/>
    <lineage>
        <taxon>Eukaryota</taxon>
        <taxon>Viridiplantae</taxon>
        <taxon>Streptophyta</taxon>
        <taxon>Embryophyta</taxon>
        <taxon>Tracheophyta</taxon>
        <taxon>Spermatophyta</taxon>
        <taxon>Magnoliopsida</taxon>
        <taxon>eudicotyledons</taxon>
        <taxon>Gunneridae</taxon>
        <taxon>Pentapetalae</taxon>
        <taxon>rosids</taxon>
        <taxon>fabids</taxon>
        <taxon>Fabales</taxon>
        <taxon>Fabaceae</taxon>
        <taxon>Papilionoideae</taxon>
        <taxon>50 kb inversion clade</taxon>
        <taxon>dalbergioids sensu lato</taxon>
        <taxon>Dalbergieae</taxon>
        <taxon>Pterocarpus clade</taxon>
        <taxon>Stylosanthes</taxon>
    </lineage>
</organism>
<evidence type="ECO:0000313" key="2">
    <source>
        <dbReference type="Proteomes" id="UP001341840"/>
    </source>
</evidence>
<gene>
    <name evidence="1" type="ORF">PIB30_070663</name>
</gene>
<dbReference type="EMBL" id="JASCZI010091421">
    <property type="protein sequence ID" value="MED6150255.1"/>
    <property type="molecule type" value="Genomic_DNA"/>
</dbReference>
<reference evidence="1 2" key="1">
    <citation type="journal article" date="2023" name="Plants (Basel)">
        <title>Bridging the Gap: Combining Genomics and Transcriptomics Approaches to Understand Stylosanthes scabra, an Orphan Legume from the Brazilian Caatinga.</title>
        <authorList>
            <person name="Ferreira-Neto J.R.C."/>
            <person name="da Silva M.D."/>
            <person name="Binneck E."/>
            <person name="de Melo N.F."/>
            <person name="da Silva R.H."/>
            <person name="de Melo A.L.T.M."/>
            <person name="Pandolfi V."/>
            <person name="Bustamante F.O."/>
            <person name="Brasileiro-Vidal A.C."/>
            <person name="Benko-Iseppon A.M."/>
        </authorList>
    </citation>
    <scope>NUCLEOTIDE SEQUENCE [LARGE SCALE GENOMIC DNA]</scope>
    <source>
        <tissue evidence="1">Leaves</tissue>
    </source>
</reference>